<accession>A0A8S3UY50</accession>
<evidence type="ECO:0000313" key="1">
    <source>
        <dbReference type="EMBL" id="CAG2247561.1"/>
    </source>
</evidence>
<name>A0A8S3UY50_MYTED</name>
<dbReference type="PANTHER" id="PTHR13800:SF12">
    <property type="entry name" value="TRANSIENT RECEPTOR POTENTIAL CATION CHANNEL SUBFAMILY M MEMBER-LIKE 2"/>
    <property type="match status" value="1"/>
</dbReference>
<reference evidence="1" key="1">
    <citation type="submission" date="2021-03" db="EMBL/GenBank/DDBJ databases">
        <authorList>
            <person name="Bekaert M."/>
        </authorList>
    </citation>
    <scope>NUCLEOTIDE SEQUENCE</scope>
</reference>
<dbReference type="EMBL" id="CAJPWZ010002911">
    <property type="protein sequence ID" value="CAG2247561.1"/>
    <property type="molecule type" value="Genomic_DNA"/>
</dbReference>
<dbReference type="PANTHER" id="PTHR13800">
    <property type="entry name" value="TRANSIENT RECEPTOR POTENTIAL CATION CHANNEL, SUBFAMILY M, MEMBER 6"/>
    <property type="match status" value="1"/>
</dbReference>
<evidence type="ECO:0000313" key="2">
    <source>
        <dbReference type="Proteomes" id="UP000683360"/>
    </source>
</evidence>
<proteinExistence type="predicted"/>
<comment type="caution">
    <text evidence="1">The sequence shown here is derived from an EMBL/GenBank/DDBJ whole genome shotgun (WGS) entry which is preliminary data.</text>
</comment>
<dbReference type="AlphaFoldDB" id="A0A8S3UY50"/>
<gene>
    <name evidence="1" type="ORF">MEDL_59464</name>
</gene>
<dbReference type="Proteomes" id="UP000683360">
    <property type="component" value="Unassembled WGS sequence"/>
</dbReference>
<keyword evidence="2" id="KW-1185">Reference proteome</keyword>
<dbReference type="OrthoDB" id="310870at2759"/>
<dbReference type="InterPro" id="IPR050927">
    <property type="entry name" value="TRPM"/>
</dbReference>
<sequence length="185" mass="21531">MILFDNRHTFTKVQDNNELVWKYHRFSLIREYYDRSALVPPFIIISHIKKVFMCIFPKCAKGKENKFKISHTAASKTLPIIERNAVCSHFNSSVRLRRIHAKNIEAEKDGFEANYEDTDLSLQDQFNLLTSEVDLLQKNQEETLKDIKQIKATKQNLLVVELPTGSPRRTYEPVEVPVKGSEHDI</sequence>
<dbReference type="GO" id="GO:0099604">
    <property type="term" value="F:ligand-gated calcium channel activity"/>
    <property type="evidence" value="ECO:0007669"/>
    <property type="project" value="TreeGrafter"/>
</dbReference>
<protein>
    <submittedName>
        <fullName evidence="1">TRPM5</fullName>
    </submittedName>
</protein>
<organism evidence="1 2">
    <name type="scientific">Mytilus edulis</name>
    <name type="common">Blue mussel</name>
    <dbReference type="NCBI Taxonomy" id="6550"/>
    <lineage>
        <taxon>Eukaryota</taxon>
        <taxon>Metazoa</taxon>
        <taxon>Spiralia</taxon>
        <taxon>Lophotrochozoa</taxon>
        <taxon>Mollusca</taxon>
        <taxon>Bivalvia</taxon>
        <taxon>Autobranchia</taxon>
        <taxon>Pteriomorphia</taxon>
        <taxon>Mytilida</taxon>
        <taxon>Mytiloidea</taxon>
        <taxon>Mytilidae</taxon>
        <taxon>Mytilinae</taxon>
        <taxon>Mytilus</taxon>
    </lineage>
</organism>
<dbReference type="GO" id="GO:0005886">
    <property type="term" value="C:plasma membrane"/>
    <property type="evidence" value="ECO:0007669"/>
    <property type="project" value="TreeGrafter"/>
</dbReference>